<dbReference type="PIRSF" id="PIRSF037495">
    <property type="entry name" value="Opine_OX_OoxA/HcnB"/>
    <property type="match status" value="1"/>
</dbReference>
<name>A0A1Y6C1C6_9PROT</name>
<evidence type="ECO:0000259" key="3">
    <source>
        <dbReference type="Pfam" id="PF07992"/>
    </source>
</evidence>
<dbReference type="PRINTS" id="PR00411">
    <property type="entry name" value="PNDRDTASEI"/>
</dbReference>
<dbReference type="SUPFAM" id="SSF51905">
    <property type="entry name" value="FAD/NAD(P)-binding domain"/>
    <property type="match status" value="1"/>
</dbReference>
<dbReference type="InterPro" id="IPR017224">
    <property type="entry name" value="Opine_Oxase_asu/HCN_bsu"/>
</dbReference>
<dbReference type="InterPro" id="IPR036188">
    <property type="entry name" value="FAD/NAD-bd_sf"/>
</dbReference>
<evidence type="ECO:0000259" key="2">
    <source>
        <dbReference type="Pfam" id="PF04324"/>
    </source>
</evidence>
<organism evidence="4 5">
    <name type="scientific">Tistlia consotensis USBA 355</name>
    <dbReference type="NCBI Taxonomy" id="560819"/>
    <lineage>
        <taxon>Bacteria</taxon>
        <taxon>Pseudomonadati</taxon>
        <taxon>Pseudomonadota</taxon>
        <taxon>Alphaproteobacteria</taxon>
        <taxon>Rhodospirillales</taxon>
        <taxon>Rhodovibrionaceae</taxon>
        <taxon>Tistlia</taxon>
    </lineage>
</organism>
<dbReference type="InterPro" id="IPR007419">
    <property type="entry name" value="BFD-like_2Fe2S-bd_dom"/>
</dbReference>
<gene>
    <name evidence="4" type="ORF">SAMN05428998_110157</name>
</gene>
<dbReference type="Proteomes" id="UP000192917">
    <property type="component" value="Unassembled WGS sequence"/>
</dbReference>
<evidence type="ECO:0000256" key="1">
    <source>
        <dbReference type="ARBA" id="ARBA00023002"/>
    </source>
</evidence>
<dbReference type="InterPro" id="IPR023753">
    <property type="entry name" value="FAD/NAD-binding_dom"/>
</dbReference>
<dbReference type="AlphaFoldDB" id="A0A1Y6C1C6"/>
<keyword evidence="1" id="KW-0560">Oxidoreductase</keyword>
<dbReference type="Gene3D" id="1.10.10.1100">
    <property type="entry name" value="BFD-like [2Fe-2S]-binding domain"/>
    <property type="match status" value="1"/>
</dbReference>
<dbReference type="PANTHER" id="PTHR42949:SF3">
    <property type="entry name" value="ANAEROBIC GLYCEROL-3-PHOSPHATE DEHYDROGENASE SUBUNIT B"/>
    <property type="match status" value="1"/>
</dbReference>
<evidence type="ECO:0000313" key="4">
    <source>
        <dbReference type="EMBL" id="SMF31150.1"/>
    </source>
</evidence>
<feature type="domain" description="FAD/NAD(P)-binding" evidence="3">
    <location>
        <begin position="8"/>
        <end position="306"/>
    </location>
</feature>
<evidence type="ECO:0000313" key="5">
    <source>
        <dbReference type="Proteomes" id="UP000192917"/>
    </source>
</evidence>
<dbReference type="GO" id="GO:0016491">
    <property type="term" value="F:oxidoreductase activity"/>
    <property type="evidence" value="ECO:0007669"/>
    <property type="project" value="UniProtKB-KW"/>
</dbReference>
<protein>
    <submittedName>
        <fullName evidence="4">NADPH-dependent 2,4-dienoyl-CoA reductase, sulfur reductase</fullName>
    </submittedName>
</protein>
<feature type="domain" description="BFD-like [2Fe-2S]-binding" evidence="2">
    <location>
        <begin position="372"/>
        <end position="423"/>
    </location>
</feature>
<keyword evidence="5" id="KW-1185">Reference proteome</keyword>
<dbReference type="PANTHER" id="PTHR42949">
    <property type="entry name" value="ANAEROBIC GLYCEROL-3-PHOSPHATE DEHYDROGENASE SUBUNIT B"/>
    <property type="match status" value="1"/>
</dbReference>
<dbReference type="PRINTS" id="PR00368">
    <property type="entry name" value="FADPNR"/>
</dbReference>
<dbReference type="Pfam" id="PF04324">
    <property type="entry name" value="Fer2_BFD"/>
    <property type="match status" value="1"/>
</dbReference>
<dbReference type="STRING" id="560819.SAMN05428998_110157"/>
<dbReference type="EMBL" id="FWZX01000010">
    <property type="protein sequence ID" value="SMF31150.1"/>
    <property type="molecule type" value="Genomic_DNA"/>
</dbReference>
<dbReference type="Pfam" id="PF07992">
    <property type="entry name" value="Pyr_redox_2"/>
    <property type="match status" value="1"/>
</dbReference>
<dbReference type="Gene3D" id="3.50.50.60">
    <property type="entry name" value="FAD/NAD(P)-binding domain"/>
    <property type="match status" value="3"/>
</dbReference>
<reference evidence="4 5" key="1">
    <citation type="submission" date="2017-04" db="EMBL/GenBank/DDBJ databases">
        <authorList>
            <person name="Afonso C.L."/>
            <person name="Miller P.J."/>
            <person name="Scott M.A."/>
            <person name="Spackman E."/>
            <person name="Goraichik I."/>
            <person name="Dimitrov K.M."/>
            <person name="Suarez D.L."/>
            <person name="Swayne D.E."/>
        </authorList>
    </citation>
    <scope>NUCLEOTIDE SEQUENCE [LARGE SCALE GENOMIC DNA]</scope>
    <source>
        <strain evidence="4 5">USBA 355</strain>
    </source>
</reference>
<sequence>MSGRGAPVVVVGAGPAGIRAAETLAAAGVRPVVIDEGRRAGGQIYRRPPEGFSRTPQTLYGPEASKAVALHAVFDAAAASGRVDHRPESSVLALGDGALQVLGPEGRSSIAYDRLILATGATDRLAPVPGWQSPGVYGLGGTQIALKAQGLTFGRRIVLAGSGPLLTLVAVQLLKAGAAVAAVLDTAPLGRQIAALPELLARPVFALRGVAMRAALGGRYHAGISLDRIEVDGRGPVAVAWHDAGGRVRRTDCDMVGLGWHLQAETHLADLAGCAFDYDETWAQWLPRTDRMGRAGDGVYLAGDGLRILGADGAEVAGRLAAAACLADMGLPAPDAAADLRKLDRLDRFARGIAHAFPWPAEMIRALPDETVVCRCEGVTAGELRKTVDYGGAEANRVKSLGRVGMGRCQGRFCRLAGVELIAARAGTGADSVGRLRGQAPVRPAPVEAWMDRGCGAAGSG</sequence>
<accession>A0A1Y6C1C6</accession>
<dbReference type="InterPro" id="IPR051691">
    <property type="entry name" value="Metab_Enz_Cyan_OpOx_G3PDH"/>
</dbReference>
<dbReference type="InterPro" id="IPR041854">
    <property type="entry name" value="BFD-like_2Fe2S-bd_dom_sf"/>
</dbReference>
<dbReference type="RefSeq" id="WP_085123366.1">
    <property type="nucleotide sequence ID" value="NZ_FWZX01000010.1"/>
</dbReference>
<proteinExistence type="predicted"/>
<dbReference type="CDD" id="cd19946">
    <property type="entry name" value="GlpA-like_Fer2_BFD-like"/>
    <property type="match status" value="1"/>
</dbReference>